<comment type="similarity">
    <text evidence="1">Belongs to the FlgM family.</text>
</comment>
<keyword evidence="8" id="KW-0282">Flagellum</keyword>
<evidence type="ECO:0000256" key="1">
    <source>
        <dbReference type="ARBA" id="ARBA00005322"/>
    </source>
</evidence>
<evidence type="ECO:0000259" key="7">
    <source>
        <dbReference type="Pfam" id="PF04316"/>
    </source>
</evidence>
<accession>A0A8J3F1F7</accession>
<sequence>MKINSNSTGIDRIQLYQNQINKIENDKPKQKSADKLEISSQAKDLQLAAQLKSEREERIQQIQKQIEEGSYKVQPSLVAEKMLQYFSKN</sequence>
<keyword evidence="9" id="KW-1185">Reference proteome</keyword>
<dbReference type="OrthoDB" id="2991036at2"/>
<organism evidence="8 9">
    <name type="scientific">Gottfriedia solisilvae</name>
    <dbReference type="NCBI Taxonomy" id="1516104"/>
    <lineage>
        <taxon>Bacteria</taxon>
        <taxon>Bacillati</taxon>
        <taxon>Bacillota</taxon>
        <taxon>Bacilli</taxon>
        <taxon>Bacillales</taxon>
        <taxon>Bacillaceae</taxon>
        <taxon>Gottfriedia</taxon>
    </lineage>
</organism>
<feature type="domain" description="Anti-sigma-28 factor FlgM C-terminal" evidence="7">
    <location>
        <begin position="34"/>
        <end position="84"/>
    </location>
</feature>
<name>A0A8J3F1F7_9BACI</name>
<dbReference type="Proteomes" id="UP000626244">
    <property type="component" value="Unassembled WGS sequence"/>
</dbReference>
<protein>
    <recommendedName>
        <fullName evidence="2">Negative regulator of flagellin synthesis</fullName>
    </recommendedName>
</protein>
<keyword evidence="8" id="KW-0966">Cell projection</keyword>
<dbReference type="GO" id="GO:0044781">
    <property type="term" value="P:bacterial-type flagellum organization"/>
    <property type="evidence" value="ECO:0007669"/>
    <property type="project" value="UniProtKB-KW"/>
</dbReference>
<evidence type="ECO:0000256" key="4">
    <source>
        <dbReference type="ARBA" id="ARBA00022795"/>
    </source>
</evidence>
<evidence type="ECO:0000256" key="5">
    <source>
        <dbReference type="ARBA" id="ARBA00023015"/>
    </source>
</evidence>
<reference evidence="9" key="1">
    <citation type="journal article" date="2019" name="Int. J. Syst. Evol. Microbiol.">
        <title>The Global Catalogue of Microorganisms (GCM) 10K type strain sequencing project: providing services to taxonomists for standard genome sequencing and annotation.</title>
        <authorList>
            <consortium name="The Broad Institute Genomics Platform"/>
            <consortium name="The Broad Institute Genome Sequencing Center for Infectious Disease"/>
            <person name="Wu L."/>
            <person name="Ma J."/>
        </authorList>
    </citation>
    <scope>NUCLEOTIDE SEQUENCE [LARGE SCALE GENOMIC DNA]</scope>
    <source>
        <strain evidence="9">CGMCC 1.14993</strain>
    </source>
</reference>
<gene>
    <name evidence="8" type="primary">flgM</name>
    <name evidence="8" type="ORF">GCM10007380_33430</name>
</gene>
<keyword evidence="4" id="KW-1005">Bacterial flagellum biogenesis</keyword>
<dbReference type="NCBIfam" id="TIGR03824">
    <property type="entry name" value="FlgM_jcvi"/>
    <property type="match status" value="1"/>
</dbReference>
<dbReference type="GO" id="GO:0045892">
    <property type="term" value="P:negative regulation of DNA-templated transcription"/>
    <property type="evidence" value="ECO:0007669"/>
    <property type="project" value="InterPro"/>
</dbReference>
<dbReference type="Pfam" id="PF04316">
    <property type="entry name" value="FlgM"/>
    <property type="match status" value="1"/>
</dbReference>
<keyword evidence="6" id="KW-0804">Transcription</keyword>
<keyword evidence="8" id="KW-0969">Cilium</keyword>
<dbReference type="RefSeq" id="WP_088001141.1">
    <property type="nucleotide sequence ID" value="NZ_BMHB01000002.1"/>
</dbReference>
<evidence type="ECO:0000313" key="9">
    <source>
        <dbReference type="Proteomes" id="UP000626244"/>
    </source>
</evidence>
<evidence type="ECO:0000313" key="8">
    <source>
        <dbReference type="EMBL" id="GGI16531.1"/>
    </source>
</evidence>
<evidence type="ECO:0000256" key="6">
    <source>
        <dbReference type="ARBA" id="ARBA00023163"/>
    </source>
</evidence>
<dbReference type="EMBL" id="BMHB01000002">
    <property type="protein sequence ID" value="GGI16531.1"/>
    <property type="molecule type" value="Genomic_DNA"/>
</dbReference>
<proteinExistence type="inferred from homology"/>
<evidence type="ECO:0000256" key="3">
    <source>
        <dbReference type="ARBA" id="ARBA00022491"/>
    </source>
</evidence>
<dbReference type="InterPro" id="IPR031316">
    <property type="entry name" value="FlgM_C"/>
</dbReference>
<dbReference type="AlphaFoldDB" id="A0A8J3F1F7"/>
<keyword evidence="3" id="KW-0678">Repressor</keyword>
<dbReference type="InterPro" id="IPR007412">
    <property type="entry name" value="FlgM"/>
</dbReference>
<dbReference type="InterPro" id="IPR035890">
    <property type="entry name" value="Anti-sigma-28_factor_FlgM_sf"/>
</dbReference>
<comment type="caution">
    <text evidence="8">The sequence shown here is derived from an EMBL/GenBank/DDBJ whole genome shotgun (WGS) entry which is preliminary data.</text>
</comment>
<dbReference type="SUPFAM" id="SSF101498">
    <property type="entry name" value="Anti-sigma factor FlgM"/>
    <property type="match status" value="1"/>
</dbReference>
<evidence type="ECO:0000256" key="2">
    <source>
        <dbReference type="ARBA" id="ARBA00017823"/>
    </source>
</evidence>
<keyword evidence="5" id="KW-0805">Transcription regulation</keyword>